<feature type="chain" id="PRO_5046024279" evidence="1">
    <location>
        <begin position="24"/>
        <end position="217"/>
    </location>
</feature>
<comment type="caution">
    <text evidence="2">The sequence shown here is derived from an EMBL/GenBank/DDBJ whole genome shotgun (WGS) entry which is preliminary data.</text>
</comment>
<gene>
    <name evidence="2" type="ORF">NSPZN2_30404</name>
</gene>
<proteinExistence type="predicted"/>
<evidence type="ECO:0000313" key="2">
    <source>
        <dbReference type="EMBL" id="CAE6755945.1"/>
    </source>
</evidence>
<keyword evidence="3" id="KW-1185">Reference proteome</keyword>
<sequence length="217" mass="23176">MREIIRVCAVLMVTLFPIACAHSADSTASSESRAATANPIKVAETKAVLRDLWLGHILSIRNVAVATMDQNAAARRAAEAGVVANAEQIAQSIEPFYGKPAADKLMTLLAGHYQGIREHLDATVAGSASQQDSAVKALTANAAEISTFLSGANPNLPKDTLMGLLMAHAAHHLTQFQQLKEGDYAREAETWKGMKQHIYLVADALTQALAAQFPAQF</sequence>
<dbReference type="Proteomes" id="UP000675880">
    <property type="component" value="Unassembled WGS sequence"/>
</dbReference>
<dbReference type="EMBL" id="CAJNBJ010000016">
    <property type="protein sequence ID" value="CAE6755945.1"/>
    <property type="molecule type" value="Genomic_DNA"/>
</dbReference>
<evidence type="ECO:0000256" key="1">
    <source>
        <dbReference type="SAM" id="SignalP"/>
    </source>
</evidence>
<organism evidence="2 3">
    <name type="scientific">Nitrospira defluvii</name>
    <dbReference type="NCBI Taxonomy" id="330214"/>
    <lineage>
        <taxon>Bacteria</taxon>
        <taxon>Pseudomonadati</taxon>
        <taxon>Nitrospirota</taxon>
        <taxon>Nitrospiria</taxon>
        <taxon>Nitrospirales</taxon>
        <taxon>Nitrospiraceae</taxon>
        <taxon>Nitrospira</taxon>
    </lineage>
</organism>
<evidence type="ECO:0000313" key="3">
    <source>
        <dbReference type="Proteomes" id="UP000675880"/>
    </source>
</evidence>
<protein>
    <submittedName>
        <fullName evidence="2">Uncharacterized protein</fullName>
    </submittedName>
</protein>
<keyword evidence="1" id="KW-0732">Signal</keyword>
<accession>A0ABM8RJB5</accession>
<name>A0ABM8RJB5_9BACT</name>
<dbReference type="RefSeq" id="WP_213042570.1">
    <property type="nucleotide sequence ID" value="NZ_CAJNBJ010000016.1"/>
</dbReference>
<feature type="signal peptide" evidence="1">
    <location>
        <begin position="1"/>
        <end position="23"/>
    </location>
</feature>
<reference evidence="2 3" key="1">
    <citation type="submission" date="2021-02" db="EMBL/GenBank/DDBJ databases">
        <authorList>
            <person name="Han P."/>
        </authorList>
    </citation>
    <scope>NUCLEOTIDE SEQUENCE [LARGE SCALE GENOMIC DNA]</scope>
    <source>
        <strain evidence="2">Candidatus Nitrospira sp. ZN2</strain>
    </source>
</reference>